<evidence type="ECO:0000313" key="2">
    <source>
        <dbReference type="Proteomes" id="UP001165064"/>
    </source>
</evidence>
<dbReference type="EMBL" id="BSXS01014292">
    <property type="protein sequence ID" value="GMF05237.1"/>
    <property type="molecule type" value="Genomic_DNA"/>
</dbReference>
<organism evidence="1 2">
    <name type="scientific">Ambrosiozyma monospora</name>
    <name type="common">Yeast</name>
    <name type="synonym">Endomycopsis monosporus</name>
    <dbReference type="NCBI Taxonomy" id="43982"/>
    <lineage>
        <taxon>Eukaryota</taxon>
        <taxon>Fungi</taxon>
        <taxon>Dikarya</taxon>
        <taxon>Ascomycota</taxon>
        <taxon>Saccharomycotina</taxon>
        <taxon>Pichiomycetes</taxon>
        <taxon>Pichiales</taxon>
        <taxon>Pichiaceae</taxon>
        <taxon>Ambrosiozyma</taxon>
    </lineage>
</organism>
<gene>
    <name evidence="1" type="ORF">Amon02_001226400</name>
</gene>
<keyword evidence="2" id="KW-1185">Reference proteome</keyword>
<accession>A0ACB5UA01</accession>
<sequence length="191" mass="22911">MEYLYFYPDDTFSSKQFTEPNENQEEVYAITREFPMEVKLIVMKYVLVLNFNLLNDLLTVLGLIELNDFNINECLKLAIPYWYTIHYMPLLMEKCALIKDFAKSHDVRIHEVATSSFCPEYSEYYCPTWEKQLNSFQGYKETKLEKTYLRKCLNYFANTKVGFKLNCVVISLLRFHQDTSVSYHVWKNWFL</sequence>
<protein>
    <submittedName>
        <fullName evidence="1">Unnamed protein product</fullName>
    </submittedName>
</protein>
<comment type="caution">
    <text evidence="1">The sequence shown here is derived from an EMBL/GenBank/DDBJ whole genome shotgun (WGS) entry which is preliminary data.</text>
</comment>
<name>A0ACB5UA01_AMBMO</name>
<proteinExistence type="predicted"/>
<reference evidence="1" key="1">
    <citation type="submission" date="2023-04" db="EMBL/GenBank/DDBJ databases">
        <title>Ambrosiozyma monospora NBRC 10751.</title>
        <authorList>
            <person name="Ichikawa N."/>
            <person name="Sato H."/>
            <person name="Tonouchi N."/>
        </authorList>
    </citation>
    <scope>NUCLEOTIDE SEQUENCE</scope>
    <source>
        <strain evidence="1">NBRC 10751</strain>
    </source>
</reference>
<dbReference type="Proteomes" id="UP001165064">
    <property type="component" value="Unassembled WGS sequence"/>
</dbReference>
<evidence type="ECO:0000313" key="1">
    <source>
        <dbReference type="EMBL" id="GMF05237.1"/>
    </source>
</evidence>